<dbReference type="RefSeq" id="WP_015416177.1">
    <property type="nucleotide sequence ID" value="NC_020409.1"/>
</dbReference>
<dbReference type="Proteomes" id="UP000011724">
    <property type="component" value="Chromosome"/>
</dbReference>
<dbReference type="KEGG" id="dpi:BN4_20073"/>
<evidence type="ECO:0000256" key="3">
    <source>
        <dbReference type="ARBA" id="ARBA00006804"/>
    </source>
</evidence>
<dbReference type="STRING" id="1322246.BN4_20073"/>
<evidence type="ECO:0000256" key="10">
    <source>
        <dbReference type="ARBA" id="ARBA00023239"/>
    </source>
</evidence>
<reference evidence="13" key="2">
    <citation type="journal article" date="2013" name="Stand. Genomic Sci.">
        <title>Complete genome sequence of Desulfocapsa sulfexigens, a marine deltaproteobacterium specialized in disproportionating inorganic sulfur compounds.</title>
        <authorList>
            <person name="Finster K.W."/>
            <person name="Kjeldsen K.U."/>
            <person name="Kube M."/>
            <person name="Reinhardt R."/>
            <person name="Mussmann M."/>
            <person name="Amann R."/>
            <person name="Schreiber L."/>
        </authorList>
    </citation>
    <scope>NUCLEOTIDE SEQUENCE [LARGE SCALE GENOMIC DNA]</scope>
    <source>
        <strain evidence="13">DSM 10523 / SB164P1</strain>
    </source>
</reference>
<comment type="cofactor">
    <cofactor evidence="1">
        <name>[4Fe-4S] cluster</name>
        <dbReference type="ChEBI" id="CHEBI:49883"/>
    </cofactor>
</comment>
<proteinExistence type="inferred from homology"/>
<organism evidence="12 13">
    <name type="scientific">Pseudodesulfovibrio piezophilus (strain DSM 21447 / JCM 15486 / C1TLV30)</name>
    <name type="common">Desulfovibrio piezophilus</name>
    <dbReference type="NCBI Taxonomy" id="1322246"/>
    <lineage>
        <taxon>Bacteria</taxon>
        <taxon>Pseudomonadati</taxon>
        <taxon>Thermodesulfobacteriota</taxon>
        <taxon>Desulfovibrionia</taxon>
        <taxon>Desulfovibrionales</taxon>
        <taxon>Desulfovibrionaceae</taxon>
    </lineage>
</organism>
<evidence type="ECO:0000256" key="1">
    <source>
        <dbReference type="ARBA" id="ARBA00001966"/>
    </source>
</evidence>
<evidence type="ECO:0000256" key="2">
    <source>
        <dbReference type="ARBA" id="ARBA00005155"/>
    </source>
</evidence>
<keyword evidence="10" id="KW-0456">Lyase</keyword>
<evidence type="ECO:0000313" key="12">
    <source>
        <dbReference type="EMBL" id="CCH50135.1"/>
    </source>
</evidence>
<dbReference type="Gene3D" id="3.30.420.130">
    <property type="entry name" value="Dinitrogenase iron-molybdenum cofactor biosynthesis domain"/>
    <property type="match status" value="1"/>
</dbReference>
<dbReference type="InterPro" id="IPR036105">
    <property type="entry name" value="DiNase_FeMo-co_biosyn_sf"/>
</dbReference>
<name>M1WN31_PSEP2</name>
<keyword evidence="13" id="KW-1185">Reference proteome</keyword>
<keyword evidence="8" id="KW-0411">Iron-sulfur</keyword>
<gene>
    <name evidence="12" type="ordered locus">BN4_20073</name>
</gene>
<dbReference type="OrthoDB" id="9785734at2"/>
<dbReference type="UniPathway" id="UPA00782"/>
<dbReference type="BioCyc" id="DPIE1322246:BN4_RS14600-MONOMER"/>
<dbReference type="SUPFAM" id="SSF102114">
    <property type="entry name" value="Radical SAM enzymes"/>
    <property type="match status" value="1"/>
</dbReference>
<protein>
    <submittedName>
        <fullName evidence="12">Dinitrogenase iron-molybdenum cofactor biosynthesis protein</fullName>
    </submittedName>
</protein>
<dbReference type="InterPro" id="IPR013785">
    <property type="entry name" value="Aldolase_TIM"/>
</dbReference>
<dbReference type="GO" id="GO:0016829">
    <property type="term" value="F:lyase activity"/>
    <property type="evidence" value="ECO:0007669"/>
    <property type="project" value="UniProtKB-KW"/>
</dbReference>
<keyword evidence="6" id="KW-0479">Metal-binding</keyword>
<evidence type="ECO:0000256" key="4">
    <source>
        <dbReference type="ARBA" id="ARBA00022485"/>
    </source>
</evidence>
<evidence type="ECO:0000256" key="6">
    <source>
        <dbReference type="ARBA" id="ARBA00022723"/>
    </source>
</evidence>
<evidence type="ECO:0000256" key="7">
    <source>
        <dbReference type="ARBA" id="ARBA00023004"/>
    </source>
</evidence>
<dbReference type="eggNOG" id="COG0535">
    <property type="taxonomic scope" value="Bacteria"/>
</dbReference>
<evidence type="ECO:0000313" key="13">
    <source>
        <dbReference type="Proteomes" id="UP000011724"/>
    </source>
</evidence>
<evidence type="ECO:0000259" key="11">
    <source>
        <dbReference type="PROSITE" id="PS51918"/>
    </source>
</evidence>
<dbReference type="Gene3D" id="3.20.20.70">
    <property type="entry name" value="Aldolase class I"/>
    <property type="match status" value="1"/>
</dbReference>
<feature type="domain" description="Radical SAM core" evidence="11">
    <location>
        <begin position="1"/>
        <end position="248"/>
    </location>
</feature>
<dbReference type="InterPro" id="IPR007197">
    <property type="entry name" value="rSAM"/>
</dbReference>
<keyword evidence="9" id="KW-0535">Nitrogen fixation</keyword>
<dbReference type="PROSITE" id="PS51918">
    <property type="entry name" value="RADICAL_SAM"/>
    <property type="match status" value="1"/>
</dbReference>
<dbReference type="SUPFAM" id="SSF53146">
    <property type="entry name" value="Nitrogenase accessory factor-like"/>
    <property type="match status" value="1"/>
</dbReference>
<dbReference type="PANTHER" id="PTHR43787">
    <property type="entry name" value="FEMO COFACTOR BIOSYNTHESIS PROTEIN NIFB-RELATED"/>
    <property type="match status" value="1"/>
</dbReference>
<dbReference type="PANTHER" id="PTHR43787:SF13">
    <property type="entry name" value="FEMO COFACTOR BIOSYNTHESIS PROTEIN NIFB"/>
    <property type="match status" value="1"/>
</dbReference>
<dbReference type="Pfam" id="PF04055">
    <property type="entry name" value="Radical_SAM"/>
    <property type="match status" value="1"/>
</dbReference>
<dbReference type="EMBL" id="FO203427">
    <property type="protein sequence ID" value="CCH50135.1"/>
    <property type="molecule type" value="Genomic_DNA"/>
</dbReference>
<evidence type="ECO:0000256" key="8">
    <source>
        <dbReference type="ARBA" id="ARBA00023014"/>
    </source>
</evidence>
<dbReference type="InterPro" id="IPR058240">
    <property type="entry name" value="rSAM_sf"/>
</dbReference>
<dbReference type="PATRIC" id="fig|879567.3.peg.3125"/>
<accession>M1WN31</accession>
<dbReference type="CDD" id="cd01335">
    <property type="entry name" value="Radical_SAM"/>
    <property type="match status" value="1"/>
</dbReference>
<evidence type="ECO:0000256" key="5">
    <source>
        <dbReference type="ARBA" id="ARBA00022691"/>
    </source>
</evidence>
<keyword evidence="5" id="KW-0949">S-adenosyl-L-methionine</keyword>
<evidence type="ECO:0000256" key="9">
    <source>
        <dbReference type="ARBA" id="ARBA00023231"/>
    </source>
</evidence>
<dbReference type="AlphaFoldDB" id="M1WN31"/>
<keyword evidence="4" id="KW-0004">4Fe-4S</keyword>
<comment type="pathway">
    <text evidence="2">Cofactor biosynthesis; Fe-Mo cofactor biosynthesis.</text>
</comment>
<dbReference type="GO" id="GO:0051539">
    <property type="term" value="F:4 iron, 4 sulfur cluster binding"/>
    <property type="evidence" value="ECO:0007669"/>
    <property type="project" value="UniProtKB-KW"/>
</dbReference>
<dbReference type="GO" id="GO:0046872">
    <property type="term" value="F:metal ion binding"/>
    <property type="evidence" value="ECO:0007669"/>
    <property type="project" value="UniProtKB-KW"/>
</dbReference>
<keyword evidence="7" id="KW-0408">Iron</keyword>
<reference evidence="12 13" key="1">
    <citation type="journal article" date="2013" name="PLoS ONE">
        <title>The first genomic and proteomic characterization of a deep-sea sulfate reducer: insights into the piezophilic lifestyle of Desulfovibrio piezophilus.</title>
        <authorList>
            <person name="Pradel N."/>
            <person name="Ji B."/>
            <person name="Gimenez G."/>
            <person name="Talla E."/>
            <person name="Lenoble P."/>
            <person name="Garel M."/>
            <person name="Tamburini C."/>
            <person name="Fourquet P."/>
            <person name="Lebrun R."/>
            <person name="Bertin P."/>
            <person name="Denis Y."/>
            <person name="Pophillat M."/>
            <person name="Barbe V."/>
            <person name="Ollivier B."/>
            <person name="Dolla A."/>
        </authorList>
    </citation>
    <scope>NUCLEOTIDE SEQUENCE [LARGE SCALE GENOMIC DNA]</scope>
    <source>
        <strain evidence="13">DSM 10523 / SB164P1</strain>
    </source>
</reference>
<comment type="similarity">
    <text evidence="3">Belongs to the radical SAM superfamily. NifB family.</text>
</comment>
<dbReference type="HOGENOM" id="CLU_027639_0_1_7"/>
<sequence length="391" mass="41601">MAPSSTSYDTHPCFGLASRKNVGRLHLPVAPRANSKIRFSGLIKAKSAMLPEEAMTWLKSVISEGTTVDVVGITGPGDPMAVPEPTLRTLNMVHAEFPKISLCMTTVGIGSAKYASELAALGLSHVTLLVDAVSPEVAENLYAWVRPSTKTVPLPEAVQLLMKDQADAVVAFKEAGITVKINTTVYPGINAGHVEEIASTMASLGADIMAVVPYRPDPDCTDAPAECGAELMDTIREGVARHLHLMPAWEDCGEDIVGLTSLEKRDAPISVLPKPIADRPNVAVVSSGGMDVDLHLGHAVKVLIYGPREDGLPCLLESRDAPEPGSGSRRWKDLSKLLKDCFVLLTASAGEKPRQILSRDGLSVLITDGEIAGTVDVLYGGGKKGKKFRKQ</sequence>